<name>A0A7Z1AVH6_9PSEU</name>
<comment type="caution">
    <text evidence="1">The sequence shown here is derived from an EMBL/GenBank/DDBJ whole genome shotgun (WGS) entry which is preliminary data.</text>
</comment>
<evidence type="ECO:0000313" key="1">
    <source>
        <dbReference type="EMBL" id="OLF06453.1"/>
    </source>
</evidence>
<protein>
    <submittedName>
        <fullName evidence="1">Uncharacterized protein</fullName>
    </submittedName>
</protein>
<keyword evidence="2" id="KW-1185">Reference proteome</keyword>
<reference evidence="1 2" key="1">
    <citation type="submission" date="2016-12" db="EMBL/GenBank/DDBJ databases">
        <title>The draft genome sequence of Actinophytocola xinjiangensis.</title>
        <authorList>
            <person name="Wang W."/>
            <person name="Yuan L."/>
        </authorList>
    </citation>
    <scope>NUCLEOTIDE SEQUENCE [LARGE SCALE GENOMIC DNA]</scope>
    <source>
        <strain evidence="1 2">CGMCC 4.4663</strain>
    </source>
</reference>
<proteinExistence type="predicted"/>
<gene>
    <name evidence="1" type="ORF">BLA60_31250</name>
</gene>
<dbReference type="Proteomes" id="UP000185696">
    <property type="component" value="Unassembled WGS sequence"/>
</dbReference>
<organism evidence="1 2">
    <name type="scientific">Actinophytocola xinjiangensis</name>
    <dbReference type="NCBI Taxonomy" id="485602"/>
    <lineage>
        <taxon>Bacteria</taxon>
        <taxon>Bacillati</taxon>
        <taxon>Actinomycetota</taxon>
        <taxon>Actinomycetes</taxon>
        <taxon>Pseudonocardiales</taxon>
        <taxon>Pseudonocardiaceae</taxon>
    </lineage>
</organism>
<sequence length="90" mass="10209">MDMVPNPSVRHDFHAASPDEVRAALIPEERAEFDRSGGEDLDDWRRIAWLTVSSGHHDYREMWRRAAAAYAGKEVPMAEPFVVTKARLGC</sequence>
<dbReference type="AlphaFoldDB" id="A0A7Z1AVH6"/>
<dbReference type="EMBL" id="MSIF01000021">
    <property type="protein sequence ID" value="OLF06453.1"/>
    <property type="molecule type" value="Genomic_DNA"/>
</dbReference>
<evidence type="ECO:0000313" key="2">
    <source>
        <dbReference type="Proteomes" id="UP000185696"/>
    </source>
</evidence>
<accession>A0A7Z1AVH6</accession>